<feature type="transmembrane region" description="Helical" evidence="7">
    <location>
        <begin position="457"/>
        <end position="479"/>
    </location>
</feature>
<evidence type="ECO:0000256" key="7">
    <source>
        <dbReference type="SAM" id="Phobius"/>
    </source>
</evidence>
<dbReference type="InterPro" id="IPR032692">
    <property type="entry name" value="YccS_N"/>
</dbReference>
<feature type="transmembrane region" description="Helical" evidence="7">
    <location>
        <begin position="68"/>
        <end position="87"/>
    </location>
</feature>
<keyword evidence="5 7" id="KW-0472">Membrane</keyword>
<evidence type="ECO:0000256" key="6">
    <source>
        <dbReference type="ARBA" id="ARBA00043993"/>
    </source>
</evidence>
<dbReference type="InterPro" id="IPR010020">
    <property type="entry name" value="Integral_membrane_YCCS_YHJK"/>
</dbReference>
<feature type="domain" description="Integral membrane protein YccS N-terminal" evidence="8">
    <location>
        <begin position="69"/>
        <end position="346"/>
    </location>
</feature>
<dbReference type="Pfam" id="PF13515">
    <property type="entry name" value="FUSC_2"/>
    <property type="match status" value="1"/>
</dbReference>
<dbReference type="InterPro" id="IPR049453">
    <property type="entry name" value="Memb_transporter_dom"/>
</dbReference>
<dbReference type="OrthoDB" id="8670769at2"/>
<feature type="transmembrane region" description="Helical" evidence="7">
    <location>
        <begin position="38"/>
        <end position="56"/>
    </location>
</feature>
<evidence type="ECO:0000256" key="4">
    <source>
        <dbReference type="ARBA" id="ARBA00022989"/>
    </source>
</evidence>
<gene>
    <name evidence="10" type="primary">yccS</name>
    <name evidence="10" type="ORF">C7H85_01790</name>
</gene>
<dbReference type="NCBIfam" id="TIGR01667">
    <property type="entry name" value="YCCS_YHFK"/>
    <property type="match status" value="1"/>
</dbReference>
<proteinExistence type="inferred from homology"/>
<dbReference type="PANTHER" id="PTHR30509">
    <property type="entry name" value="P-HYDROXYBENZOIC ACID EFFLUX PUMP SUBUNIT-RELATED"/>
    <property type="match status" value="1"/>
</dbReference>
<accession>A0A2P7RBK8</accession>
<evidence type="ECO:0000256" key="5">
    <source>
        <dbReference type="ARBA" id="ARBA00023136"/>
    </source>
</evidence>
<protein>
    <submittedName>
        <fullName evidence="10">TIGR01666 family membrane protein</fullName>
    </submittedName>
</protein>
<dbReference type="EMBL" id="PXYG01000001">
    <property type="protein sequence ID" value="PSJ47589.1"/>
    <property type="molecule type" value="Genomic_DNA"/>
</dbReference>
<keyword evidence="4 7" id="KW-1133">Transmembrane helix</keyword>
<dbReference type="NCBIfam" id="TIGR01666">
    <property type="entry name" value="YCCS"/>
    <property type="match status" value="1"/>
</dbReference>
<organism evidence="10 11">
    <name type="scientific">Zobellella endophytica</name>
    <dbReference type="NCBI Taxonomy" id="2116700"/>
    <lineage>
        <taxon>Bacteria</taxon>
        <taxon>Pseudomonadati</taxon>
        <taxon>Pseudomonadota</taxon>
        <taxon>Gammaproteobacteria</taxon>
        <taxon>Aeromonadales</taxon>
        <taxon>Aeromonadaceae</taxon>
        <taxon>Zobellella</taxon>
    </lineage>
</organism>
<dbReference type="RefSeq" id="WP_106728002.1">
    <property type="nucleotide sequence ID" value="NZ_PXYG01000001.1"/>
</dbReference>
<keyword evidence="3 7" id="KW-0812">Transmembrane</keyword>
<feature type="transmembrane region" description="Helical" evidence="7">
    <location>
        <begin position="139"/>
        <end position="163"/>
    </location>
</feature>
<keyword evidence="2" id="KW-1003">Cell membrane</keyword>
<dbReference type="AlphaFoldDB" id="A0A2P7RBK8"/>
<evidence type="ECO:0000313" key="10">
    <source>
        <dbReference type="EMBL" id="PSJ47589.1"/>
    </source>
</evidence>
<sequence>MSPGIMWLRRVFTDSHFFFALKVLLAMSSLLLPGWWLGQVPAAVTLALGAMAGALSEVDQDPKGRLRHLLLSLLCFFAAITGVSLLIDQPLLFGPLLVLSTFALILMGAWGPATGTLGFGILLVSIYAMQGHADSPTFWYQPLLLTLGAAWYGLLSWLILLAWPYKQVHEQLAQCYFALSRYLLEKSRFFDSPEQEHQHLRHQLAQLNIQLVNALESTKLMLNRRIQSRDKQDAELGRLLALYLLVQDMHERAASSHYSYQQMNIDLNQGNVLAGYQTLLLELGEACYRLGYAILTHNAYQHSKRIAWELSALSDQLDYSHLKRHYPSTLLSPMKFLSRNMHHLHQALLRAEQLTRRQGRLPEPPPNIELARPPRQAFWPKVKALLHPNSILFRHGVRLSLCFALGYSLIASLELERGYWILLTILFVCQPSFSATRKRLVQRTLGTLGGILAGIPLLYLFPSVGAQLVILLLCNFIFFTQVKVYYSWAVCFVTLFVLLAFNLQGAGQEPIFLPRLLDTLAGCLLAFVAVWFIWPDWQRRHLPRLMADAMEANADYLAAIARQFEHGRDEELDYRLPRKQAHLADNQLALAWQNIRVEPVPRHWLNLCFDIAYRNHALLSYLSTLGAHRMHSEVLHDAQIQQLVERLQVSAKALRSGDELPAYTPLQTTAPDSDDDWVILTRQLLSHITLLVNDLYQLARGFQQQTPAAPAAGP</sequence>
<evidence type="ECO:0000259" key="8">
    <source>
        <dbReference type="Pfam" id="PF12805"/>
    </source>
</evidence>
<dbReference type="GO" id="GO:0005886">
    <property type="term" value="C:plasma membrane"/>
    <property type="evidence" value="ECO:0007669"/>
    <property type="project" value="UniProtKB-SubCell"/>
</dbReference>
<feature type="transmembrane region" description="Helical" evidence="7">
    <location>
        <begin position="515"/>
        <end position="534"/>
    </location>
</feature>
<dbReference type="Pfam" id="PF12805">
    <property type="entry name" value="FUSC-like"/>
    <property type="match status" value="1"/>
</dbReference>
<comment type="caution">
    <text evidence="10">The sequence shown here is derived from an EMBL/GenBank/DDBJ whole genome shotgun (WGS) entry which is preliminary data.</text>
</comment>
<reference evidence="10 11" key="1">
    <citation type="submission" date="2018-03" db="EMBL/GenBank/DDBJ databases">
        <title>The draft genome of Zobellella sp. 59N8.</title>
        <authorList>
            <person name="Liu L."/>
            <person name="Li L."/>
            <person name="Zhang X."/>
            <person name="Liang L."/>
            <person name="Wang T."/>
        </authorList>
    </citation>
    <scope>NUCLEOTIDE SEQUENCE [LARGE SCALE GENOMIC DNA]</scope>
    <source>
        <strain evidence="10 11">59N8</strain>
    </source>
</reference>
<dbReference type="Proteomes" id="UP000240243">
    <property type="component" value="Unassembled WGS sequence"/>
</dbReference>
<dbReference type="InterPro" id="IPR010019">
    <property type="entry name" value="Integral_membrane_YccS"/>
</dbReference>
<dbReference type="PANTHER" id="PTHR30509:SF23">
    <property type="entry name" value="INNER MEMBRANE PROTEIN"/>
    <property type="match status" value="1"/>
</dbReference>
<evidence type="ECO:0000256" key="3">
    <source>
        <dbReference type="ARBA" id="ARBA00022692"/>
    </source>
</evidence>
<comment type="subcellular location">
    <subcellularLocation>
        <location evidence="1">Cell membrane</location>
        <topology evidence="1">Multi-pass membrane protein</topology>
    </subcellularLocation>
</comment>
<keyword evidence="11" id="KW-1185">Reference proteome</keyword>
<evidence type="ECO:0000313" key="11">
    <source>
        <dbReference type="Proteomes" id="UP000240243"/>
    </source>
</evidence>
<evidence type="ECO:0000256" key="1">
    <source>
        <dbReference type="ARBA" id="ARBA00004651"/>
    </source>
</evidence>
<name>A0A2P7RBK8_9GAMM</name>
<feature type="domain" description="Integral membrane bound transporter" evidence="9">
    <location>
        <begin position="408"/>
        <end position="528"/>
    </location>
</feature>
<evidence type="ECO:0000259" key="9">
    <source>
        <dbReference type="Pfam" id="PF13515"/>
    </source>
</evidence>
<evidence type="ECO:0000256" key="2">
    <source>
        <dbReference type="ARBA" id="ARBA00022475"/>
    </source>
</evidence>
<feature type="transmembrane region" description="Helical" evidence="7">
    <location>
        <begin position="485"/>
        <end position="503"/>
    </location>
</feature>
<comment type="similarity">
    <text evidence="6">Belongs to the YccS/YhfK family.</text>
</comment>